<sequence length="117" mass="13527">MRTTDIRKVVPVLCFWPFTHSRERVRISATSRLLACVALDSIEVLEHVRHSHISIEVLENVCHFRLYPRYQARSSFSSSHVRRSRYRSSCVHESFSCPCGVLISMEVLVHTKQLSLG</sequence>
<name>A0AAV3XZ32_9GAST</name>
<dbReference type="Proteomes" id="UP000735302">
    <property type="component" value="Unassembled WGS sequence"/>
</dbReference>
<evidence type="ECO:0000313" key="2">
    <source>
        <dbReference type="Proteomes" id="UP000735302"/>
    </source>
</evidence>
<gene>
    <name evidence="1" type="ORF">PoB_000173800</name>
</gene>
<evidence type="ECO:0008006" key="3">
    <source>
        <dbReference type="Google" id="ProtNLM"/>
    </source>
</evidence>
<proteinExistence type="predicted"/>
<reference evidence="1 2" key="1">
    <citation type="journal article" date="2021" name="Elife">
        <title>Chloroplast acquisition without the gene transfer in kleptoplastic sea slugs, Plakobranchus ocellatus.</title>
        <authorList>
            <person name="Maeda T."/>
            <person name="Takahashi S."/>
            <person name="Yoshida T."/>
            <person name="Shimamura S."/>
            <person name="Takaki Y."/>
            <person name="Nagai Y."/>
            <person name="Toyoda A."/>
            <person name="Suzuki Y."/>
            <person name="Arimoto A."/>
            <person name="Ishii H."/>
            <person name="Satoh N."/>
            <person name="Nishiyama T."/>
            <person name="Hasebe M."/>
            <person name="Maruyama T."/>
            <person name="Minagawa J."/>
            <person name="Obokata J."/>
            <person name="Shigenobu S."/>
        </authorList>
    </citation>
    <scope>NUCLEOTIDE SEQUENCE [LARGE SCALE GENOMIC DNA]</scope>
</reference>
<dbReference type="EMBL" id="BLXT01000255">
    <property type="protein sequence ID" value="GFN75232.1"/>
    <property type="molecule type" value="Genomic_DNA"/>
</dbReference>
<comment type="caution">
    <text evidence="1">The sequence shown here is derived from an EMBL/GenBank/DDBJ whole genome shotgun (WGS) entry which is preliminary data.</text>
</comment>
<organism evidence="1 2">
    <name type="scientific">Plakobranchus ocellatus</name>
    <dbReference type="NCBI Taxonomy" id="259542"/>
    <lineage>
        <taxon>Eukaryota</taxon>
        <taxon>Metazoa</taxon>
        <taxon>Spiralia</taxon>
        <taxon>Lophotrochozoa</taxon>
        <taxon>Mollusca</taxon>
        <taxon>Gastropoda</taxon>
        <taxon>Heterobranchia</taxon>
        <taxon>Euthyneura</taxon>
        <taxon>Panpulmonata</taxon>
        <taxon>Sacoglossa</taxon>
        <taxon>Placobranchoidea</taxon>
        <taxon>Plakobranchidae</taxon>
        <taxon>Plakobranchus</taxon>
    </lineage>
</organism>
<dbReference type="AlphaFoldDB" id="A0AAV3XZ32"/>
<accession>A0AAV3XZ32</accession>
<keyword evidence="2" id="KW-1185">Reference proteome</keyword>
<protein>
    <recommendedName>
        <fullName evidence="3">Secreted protein</fullName>
    </recommendedName>
</protein>
<evidence type="ECO:0000313" key="1">
    <source>
        <dbReference type="EMBL" id="GFN75232.1"/>
    </source>
</evidence>